<keyword evidence="2" id="KW-1185">Reference proteome</keyword>
<evidence type="ECO:0000313" key="2">
    <source>
        <dbReference type="Proteomes" id="UP001054837"/>
    </source>
</evidence>
<proteinExistence type="predicted"/>
<dbReference type="Proteomes" id="UP001054837">
    <property type="component" value="Unassembled WGS sequence"/>
</dbReference>
<protein>
    <recommendedName>
        <fullName evidence="3">Transposase</fullName>
    </recommendedName>
</protein>
<gene>
    <name evidence="1" type="ORF">CDAR_15231</name>
</gene>
<organism evidence="1 2">
    <name type="scientific">Caerostris darwini</name>
    <dbReference type="NCBI Taxonomy" id="1538125"/>
    <lineage>
        <taxon>Eukaryota</taxon>
        <taxon>Metazoa</taxon>
        <taxon>Ecdysozoa</taxon>
        <taxon>Arthropoda</taxon>
        <taxon>Chelicerata</taxon>
        <taxon>Arachnida</taxon>
        <taxon>Araneae</taxon>
        <taxon>Araneomorphae</taxon>
        <taxon>Entelegynae</taxon>
        <taxon>Araneoidea</taxon>
        <taxon>Araneidae</taxon>
        <taxon>Caerostris</taxon>
    </lineage>
</organism>
<name>A0AAV4QIQ8_9ARAC</name>
<sequence length="97" mass="11752">MPFLFVARIRYPIYMLSKSSELMKKKLLANRKYQKYVVIVRVILVVCRAIRLLKLKWRNSVDRLTEEFRPCYEKTESWLLNNWHGLKTSLVYLDETP</sequence>
<evidence type="ECO:0000313" key="1">
    <source>
        <dbReference type="EMBL" id="GIY09214.1"/>
    </source>
</evidence>
<accession>A0AAV4QIQ8</accession>
<evidence type="ECO:0008006" key="3">
    <source>
        <dbReference type="Google" id="ProtNLM"/>
    </source>
</evidence>
<dbReference type="AlphaFoldDB" id="A0AAV4QIQ8"/>
<reference evidence="1 2" key="1">
    <citation type="submission" date="2021-06" db="EMBL/GenBank/DDBJ databases">
        <title>Caerostris darwini draft genome.</title>
        <authorList>
            <person name="Kono N."/>
            <person name="Arakawa K."/>
        </authorList>
    </citation>
    <scope>NUCLEOTIDE SEQUENCE [LARGE SCALE GENOMIC DNA]</scope>
</reference>
<comment type="caution">
    <text evidence="1">The sequence shown here is derived from an EMBL/GenBank/DDBJ whole genome shotgun (WGS) entry which is preliminary data.</text>
</comment>
<dbReference type="EMBL" id="BPLQ01004589">
    <property type="protein sequence ID" value="GIY09214.1"/>
    <property type="molecule type" value="Genomic_DNA"/>
</dbReference>